<keyword evidence="3" id="KW-0238">DNA-binding</keyword>
<feature type="region of interest" description="Disordered" evidence="5">
    <location>
        <begin position="1"/>
        <end position="22"/>
    </location>
</feature>
<reference evidence="7 8" key="1">
    <citation type="submission" date="2017-03" db="EMBL/GenBank/DDBJ databases">
        <title>Genome analysis of strain PAMC 26510.</title>
        <authorList>
            <person name="Oh H.-M."/>
            <person name="Yang J.-A."/>
        </authorList>
    </citation>
    <scope>NUCLEOTIDE SEQUENCE [LARGE SCALE GENOMIC DNA]</scope>
    <source>
        <strain evidence="7 8">PAMC 26510</strain>
    </source>
</reference>
<dbReference type="EMBL" id="NBTY01000085">
    <property type="protein sequence ID" value="OTP74453.1"/>
    <property type="molecule type" value="Genomic_DNA"/>
</dbReference>
<dbReference type="InterPro" id="IPR013762">
    <property type="entry name" value="Integrase-like_cat_sf"/>
</dbReference>
<organism evidence="7 8">
    <name type="scientific">Caballeronia sordidicola</name>
    <name type="common">Burkholderia sordidicola</name>
    <dbReference type="NCBI Taxonomy" id="196367"/>
    <lineage>
        <taxon>Bacteria</taxon>
        <taxon>Pseudomonadati</taxon>
        <taxon>Pseudomonadota</taxon>
        <taxon>Betaproteobacteria</taxon>
        <taxon>Burkholderiales</taxon>
        <taxon>Burkholderiaceae</taxon>
        <taxon>Caballeronia</taxon>
    </lineage>
</organism>
<dbReference type="InterPro" id="IPR038488">
    <property type="entry name" value="Integrase_DNA-bd_sf"/>
</dbReference>
<dbReference type="GO" id="GO:0015074">
    <property type="term" value="P:DNA integration"/>
    <property type="evidence" value="ECO:0007669"/>
    <property type="project" value="UniProtKB-KW"/>
</dbReference>
<dbReference type="SUPFAM" id="SSF56349">
    <property type="entry name" value="DNA breaking-rejoining enzymes"/>
    <property type="match status" value="1"/>
</dbReference>
<dbReference type="CDD" id="cd00801">
    <property type="entry name" value="INT_P4_C"/>
    <property type="match status" value="1"/>
</dbReference>
<dbReference type="InterPro" id="IPR025166">
    <property type="entry name" value="Integrase_DNA_bind_dom"/>
</dbReference>
<dbReference type="Gene3D" id="1.10.443.10">
    <property type="entry name" value="Intergrase catalytic core"/>
    <property type="match status" value="1"/>
</dbReference>
<gene>
    <name evidence="7" type="ORF">PAMC26510_16565</name>
</gene>
<sequence length="421" mass="46996">MTAKPKGLSDAAIKKGDPTKTPPYKMYDRDRVYIQVSVSGSRRWAWAYRIDGKDYTLQLGRYPDVGIDDSREARAEAAKLVDQGIHPGKAKKAAIVQAKATEAITFWTIAQDWITINRKSWSARYCQQVETYLAFYAGEKSAFGNRPVSEITTPEVYELVISIMTRKTLKPGERKATGAPSIAILVRQWSSAVFSLAIVTGRRTLTNPVTDLTASGLVKKPTVKNNRALNKDELITLIGKLSTYGGERVTRIAVQLLMLTFVRTIELRGAKWTEFDLDKARWDVPAERMKMKQPHLVPLSTQAVKLLRELKTITGGNKAGYLFPNGIRPTTYMSPMTINKALHYMGFNGKSGTIGFTAHGFRGTASTHLHEMGVPPEHIEAQLAHTVGGVSGAYNKARYLKDRIPMMQKWSDYIDELREAN</sequence>
<evidence type="ECO:0000256" key="5">
    <source>
        <dbReference type="SAM" id="MobiDB-lite"/>
    </source>
</evidence>
<keyword evidence="4" id="KW-0233">DNA recombination</keyword>
<dbReference type="AlphaFoldDB" id="A0A242MSV1"/>
<dbReference type="Gene3D" id="1.10.150.130">
    <property type="match status" value="1"/>
</dbReference>
<dbReference type="PANTHER" id="PTHR30629:SF2">
    <property type="entry name" value="PROPHAGE INTEGRASE INTS-RELATED"/>
    <property type="match status" value="1"/>
</dbReference>
<keyword evidence="2" id="KW-0229">DNA integration</keyword>
<dbReference type="Gene3D" id="3.30.160.390">
    <property type="entry name" value="Integrase, DNA-binding domain"/>
    <property type="match status" value="1"/>
</dbReference>
<dbReference type="Pfam" id="PF13356">
    <property type="entry name" value="Arm-DNA-bind_3"/>
    <property type="match status" value="1"/>
</dbReference>
<dbReference type="GO" id="GO:0003677">
    <property type="term" value="F:DNA binding"/>
    <property type="evidence" value="ECO:0007669"/>
    <property type="project" value="UniProtKB-KW"/>
</dbReference>
<feature type="domain" description="Tyr recombinase" evidence="6">
    <location>
        <begin position="224"/>
        <end position="407"/>
    </location>
</feature>
<dbReference type="InterPro" id="IPR002104">
    <property type="entry name" value="Integrase_catalytic"/>
</dbReference>
<dbReference type="Pfam" id="PF00589">
    <property type="entry name" value="Phage_integrase"/>
    <property type="match status" value="1"/>
</dbReference>
<proteinExistence type="inferred from homology"/>
<evidence type="ECO:0000313" key="8">
    <source>
        <dbReference type="Proteomes" id="UP000194546"/>
    </source>
</evidence>
<evidence type="ECO:0000259" key="6">
    <source>
        <dbReference type="PROSITE" id="PS51898"/>
    </source>
</evidence>
<comment type="caution">
    <text evidence="7">The sequence shown here is derived from an EMBL/GenBank/DDBJ whole genome shotgun (WGS) entry which is preliminary data.</text>
</comment>
<dbReference type="GO" id="GO:0006310">
    <property type="term" value="P:DNA recombination"/>
    <property type="evidence" value="ECO:0007669"/>
    <property type="project" value="UniProtKB-KW"/>
</dbReference>
<comment type="similarity">
    <text evidence="1">Belongs to the 'phage' integrase family.</text>
</comment>
<dbReference type="InterPro" id="IPR050808">
    <property type="entry name" value="Phage_Integrase"/>
</dbReference>
<dbReference type="PROSITE" id="PS51898">
    <property type="entry name" value="TYR_RECOMBINASE"/>
    <property type="match status" value="1"/>
</dbReference>
<evidence type="ECO:0000256" key="3">
    <source>
        <dbReference type="ARBA" id="ARBA00023125"/>
    </source>
</evidence>
<dbReference type="RefSeq" id="WP_086381853.1">
    <property type="nucleotide sequence ID" value="NZ_NBTY01000085.1"/>
</dbReference>
<accession>A0A242MSV1</accession>
<dbReference type="PANTHER" id="PTHR30629">
    <property type="entry name" value="PROPHAGE INTEGRASE"/>
    <property type="match status" value="1"/>
</dbReference>
<dbReference type="Pfam" id="PF22022">
    <property type="entry name" value="Phage_int_M"/>
    <property type="match status" value="1"/>
</dbReference>
<protein>
    <submittedName>
        <fullName evidence="7">Integrase</fullName>
    </submittedName>
</protein>
<evidence type="ECO:0000256" key="4">
    <source>
        <dbReference type="ARBA" id="ARBA00023172"/>
    </source>
</evidence>
<dbReference type="Proteomes" id="UP000194546">
    <property type="component" value="Unassembled WGS sequence"/>
</dbReference>
<dbReference type="InterPro" id="IPR010998">
    <property type="entry name" value="Integrase_recombinase_N"/>
</dbReference>
<dbReference type="InterPro" id="IPR011010">
    <property type="entry name" value="DNA_brk_join_enz"/>
</dbReference>
<name>A0A242MSV1_CABSO</name>
<evidence type="ECO:0000313" key="7">
    <source>
        <dbReference type="EMBL" id="OTP74453.1"/>
    </source>
</evidence>
<evidence type="ECO:0000256" key="1">
    <source>
        <dbReference type="ARBA" id="ARBA00008857"/>
    </source>
</evidence>
<evidence type="ECO:0000256" key="2">
    <source>
        <dbReference type="ARBA" id="ARBA00022908"/>
    </source>
</evidence>
<dbReference type="InterPro" id="IPR053876">
    <property type="entry name" value="Phage_int_M"/>
</dbReference>